<evidence type="ECO:0000313" key="6">
    <source>
        <dbReference type="Proteomes" id="UP000326994"/>
    </source>
</evidence>
<keyword evidence="2" id="KW-1015">Disulfide bond</keyword>
<dbReference type="GO" id="GO:0004553">
    <property type="term" value="F:hydrolase activity, hydrolyzing O-glycosyl compounds"/>
    <property type="evidence" value="ECO:0007669"/>
    <property type="project" value="UniProtKB-ARBA"/>
</dbReference>
<dbReference type="GO" id="GO:0016715">
    <property type="term" value="F:oxidoreductase activity, acting on paired donors, with incorporation or reduction of molecular oxygen, reduced ascorbate as one donor, and incorporation of one atom of oxygen"/>
    <property type="evidence" value="ECO:0007669"/>
    <property type="project" value="InterPro"/>
</dbReference>
<dbReference type="OrthoDB" id="6281169at2"/>
<dbReference type="PANTHER" id="PTHR39319:SF1">
    <property type="entry name" value="SI:DKEY-256H2.1"/>
    <property type="match status" value="1"/>
</dbReference>
<dbReference type="InterPro" id="IPR053251">
    <property type="entry name" value="N-glycanase"/>
</dbReference>
<dbReference type="Gene3D" id="2.60.120.200">
    <property type="match status" value="1"/>
</dbReference>
<evidence type="ECO:0000256" key="2">
    <source>
        <dbReference type="ARBA" id="ARBA00023157"/>
    </source>
</evidence>
<comment type="caution">
    <text evidence="5">The sequence shown here is derived from an EMBL/GenBank/DDBJ whole genome shotgun (WGS) entry which is preliminary data.</text>
</comment>
<gene>
    <name evidence="5" type="ORF">ULMS_26880</name>
</gene>
<keyword evidence="6" id="KW-1185">Reference proteome</keyword>
<evidence type="ECO:0000256" key="3">
    <source>
        <dbReference type="SAM" id="SignalP"/>
    </source>
</evidence>
<dbReference type="SUPFAM" id="SSF49899">
    <property type="entry name" value="Concanavalin A-like lectins/glucanases"/>
    <property type="match status" value="1"/>
</dbReference>
<dbReference type="InterPro" id="IPR008977">
    <property type="entry name" value="PHM/PNGase_F_dom_sf"/>
</dbReference>
<dbReference type="SMART" id="SM00560">
    <property type="entry name" value="LamGL"/>
    <property type="match status" value="1"/>
</dbReference>
<sequence length="835" mass="90555">MKKIYFAFVLICTLINAQQITAQSNQYLHFDGVDDYTELINGASYVNGSNTITMAGWFYTDELIYGSGMMSIRGGGTGAGEMYLIQLNDGTVECRVITSSGLHQVVGPAGTIQAGVWQHIAWVFNETTVELFVDGVSIGSSAASGTFQSTDRPFTVGKCLQAGFNFIFKGRADEVSLWNIALTATEIQNMMADELVGDESGLQIYYKFNQGTPGGNNTNITQLFDISNDTNKHSDLLNFALMGNTSNFDGTLNSGAQAINFPQIPNKLVTDAPFQLNASATSGLPVSYEIVSGPATVTGDMVTLNGTSGSVVVKASQAGNVDFDPAQDISVSFEVLDPDEIVVMADLKHPLAGDVYAPTLIPLQVAVGASIDYPELFSIDAVTVTIDGTDVILTDHENGFYTGWWTPSSYGNFDIEVKGTNNYNVENTVVTSVNVVSNVSNISAVATDEVWVKGDIPSVTVEAELPSSIGAFDQITGSLIIDCPTGGCDPWDRVSSVEAQGKDGEWFEIIRYLTPYGVACESEIDLTDFASLLVGKTKFRVNLGTQGNGFLYTLLLDYQAGTPDYAYSTVSKLWYQTYQFGDMANLQPTEFFNIDVSENTEAAKIKLVSSGHGWGDNNTANAAEFHNDTHHIMVNNEATFEQNNWNDCNPNPDGCSPQNGTWQFDRAGWCPGSIAQFFDYDMGALIDEPSLVLKYRFDQDYVDFCHPNNPDCVTGTTCNNCDDGFNPHLIVSSYFITFGNSPTGITLGADDVLYASSFSIYPNPSTGVFFVDLNDINNATSIEVYDNLGRLVKTKEVDTFTSANRMDLTGMSSGIYLINVLENKTSIGSKKLIIE</sequence>
<evidence type="ECO:0000256" key="1">
    <source>
        <dbReference type="ARBA" id="ARBA00022729"/>
    </source>
</evidence>
<evidence type="ECO:0000259" key="4">
    <source>
        <dbReference type="SMART" id="SM00560"/>
    </source>
</evidence>
<dbReference type="Pfam" id="PF09113">
    <property type="entry name" value="N-glycanase_C"/>
    <property type="match status" value="1"/>
</dbReference>
<dbReference type="PANTHER" id="PTHR39319">
    <property type="entry name" value="SI:DKEY-256H2.1"/>
    <property type="match status" value="1"/>
</dbReference>
<dbReference type="InterPro" id="IPR006558">
    <property type="entry name" value="LamG-like"/>
</dbReference>
<dbReference type="RefSeq" id="WP_151895101.1">
    <property type="nucleotide sequence ID" value="NZ_BKCF01000006.1"/>
</dbReference>
<dbReference type="GO" id="GO:0005975">
    <property type="term" value="P:carbohydrate metabolic process"/>
    <property type="evidence" value="ECO:0007669"/>
    <property type="project" value="UniProtKB-ARBA"/>
</dbReference>
<organism evidence="5 6">
    <name type="scientific">Patiriisocius marinistellae</name>
    <dbReference type="NCBI Taxonomy" id="2494560"/>
    <lineage>
        <taxon>Bacteria</taxon>
        <taxon>Pseudomonadati</taxon>
        <taxon>Bacteroidota</taxon>
        <taxon>Flavobacteriia</taxon>
        <taxon>Flavobacteriales</taxon>
        <taxon>Flavobacteriaceae</taxon>
        <taxon>Patiriisocius</taxon>
    </lineage>
</organism>
<accession>A0A5J4FY58</accession>
<dbReference type="EMBL" id="BKCF01000006">
    <property type="protein sequence ID" value="GEQ87180.1"/>
    <property type="molecule type" value="Genomic_DNA"/>
</dbReference>
<feature type="domain" description="LamG-like jellyroll fold" evidence="4">
    <location>
        <begin position="50"/>
        <end position="185"/>
    </location>
</feature>
<name>A0A5J4FY58_9FLAO</name>
<dbReference type="AlphaFoldDB" id="A0A5J4FY58"/>
<proteinExistence type="predicted"/>
<dbReference type="Proteomes" id="UP000326994">
    <property type="component" value="Unassembled WGS sequence"/>
</dbReference>
<dbReference type="Gene3D" id="2.60.120.230">
    <property type="match status" value="2"/>
</dbReference>
<protein>
    <recommendedName>
        <fullName evidence="4">LamG-like jellyroll fold domain-containing protein</fullName>
    </recommendedName>
</protein>
<dbReference type="Pfam" id="PF18962">
    <property type="entry name" value="Por_Secre_tail"/>
    <property type="match status" value="1"/>
</dbReference>
<dbReference type="InterPro" id="IPR026444">
    <property type="entry name" value="Secre_tail"/>
</dbReference>
<reference evidence="5 6" key="1">
    <citation type="submission" date="2019-08" db="EMBL/GenBank/DDBJ databases">
        <title>Ulvibacter marinistellae sp. nov., isolated from a starfish, Patiria pectinifera.</title>
        <authorList>
            <person name="Kawano K."/>
            <person name="Ushijima N."/>
            <person name="Kihara M."/>
            <person name="Itoh H."/>
        </authorList>
    </citation>
    <scope>NUCLEOTIDE SEQUENCE [LARGE SCALE GENOMIC DNA]</scope>
    <source>
        <strain evidence="5 6">KK4</strain>
    </source>
</reference>
<feature type="chain" id="PRO_5023899189" description="LamG-like jellyroll fold domain-containing protein" evidence="3">
    <location>
        <begin position="23"/>
        <end position="835"/>
    </location>
</feature>
<dbReference type="InterPro" id="IPR015197">
    <property type="entry name" value="PngaseF_C"/>
</dbReference>
<dbReference type="NCBIfam" id="TIGR04183">
    <property type="entry name" value="Por_Secre_tail"/>
    <property type="match status" value="1"/>
</dbReference>
<evidence type="ECO:0000313" key="5">
    <source>
        <dbReference type="EMBL" id="GEQ87180.1"/>
    </source>
</evidence>
<dbReference type="Pfam" id="PF13385">
    <property type="entry name" value="Laminin_G_3"/>
    <property type="match status" value="1"/>
</dbReference>
<dbReference type="SUPFAM" id="SSF49742">
    <property type="entry name" value="PHM/PNGase F"/>
    <property type="match status" value="2"/>
</dbReference>
<feature type="signal peptide" evidence="3">
    <location>
        <begin position="1"/>
        <end position="22"/>
    </location>
</feature>
<dbReference type="InterPro" id="IPR014784">
    <property type="entry name" value="Cu2_ascorb_mOase-like_C"/>
</dbReference>
<dbReference type="InterPro" id="IPR013320">
    <property type="entry name" value="ConA-like_dom_sf"/>
</dbReference>
<keyword evidence="1 3" id="KW-0732">Signal</keyword>